<feature type="non-terminal residue" evidence="1">
    <location>
        <position position="123"/>
    </location>
</feature>
<reference evidence="2" key="1">
    <citation type="journal article" date="2014" name="Proc. Natl. Acad. Sci. U.S.A.">
        <title>Extensive sampling of basidiomycete genomes demonstrates inadequacy of the white-rot/brown-rot paradigm for wood decay fungi.</title>
        <authorList>
            <person name="Riley R."/>
            <person name="Salamov A.A."/>
            <person name="Brown D.W."/>
            <person name="Nagy L.G."/>
            <person name="Floudas D."/>
            <person name="Held B.W."/>
            <person name="Levasseur A."/>
            <person name="Lombard V."/>
            <person name="Morin E."/>
            <person name="Otillar R."/>
            <person name="Lindquist E.A."/>
            <person name="Sun H."/>
            <person name="LaButti K.M."/>
            <person name="Schmutz J."/>
            <person name="Jabbour D."/>
            <person name="Luo H."/>
            <person name="Baker S.E."/>
            <person name="Pisabarro A.G."/>
            <person name="Walton J.D."/>
            <person name="Blanchette R.A."/>
            <person name="Henrissat B."/>
            <person name="Martin F."/>
            <person name="Cullen D."/>
            <person name="Hibbett D.S."/>
            <person name="Grigoriev I.V."/>
        </authorList>
    </citation>
    <scope>NUCLEOTIDE SEQUENCE [LARGE SCALE GENOMIC DNA]</scope>
    <source>
        <strain evidence="2">MUCL 33604</strain>
    </source>
</reference>
<protein>
    <recommendedName>
        <fullName evidence="3">HTH psq-type domain-containing protein</fullName>
    </recommendedName>
</protein>
<name>A0A067PR30_9AGAM</name>
<gene>
    <name evidence="1" type="ORF">JAAARDRAFT_136548</name>
</gene>
<evidence type="ECO:0008006" key="3">
    <source>
        <dbReference type="Google" id="ProtNLM"/>
    </source>
</evidence>
<keyword evidence="2" id="KW-1185">Reference proteome</keyword>
<dbReference type="InParanoid" id="A0A067PR30"/>
<evidence type="ECO:0000313" key="1">
    <source>
        <dbReference type="EMBL" id="KDQ53767.1"/>
    </source>
</evidence>
<evidence type="ECO:0000313" key="2">
    <source>
        <dbReference type="Proteomes" id="UP000027265"/>
    </source>
</evidence>
<dbReference type="HOGENOM" id="CLU_2020693_0_0_1"/>
<accession>A0A067PR30</accession>
<dbReference type="OrthoDB" id="3064354at2759"/>
<organism evidence="1 2">
    <name type="scientific">Jaapia argillacea MUCL 33604</name>
    <dbReference type="NCBI Taxonomy" id="933084"/>
    <lineage>
        <taxon>Eukaryota</taxon>
        <taxon>Fungi</taxon>
        <taxon>Dikarya</taxon>
        <taxon>Basidiomycota</taxon>
        <taxon>Agaricomycotina</taxon>
        <taxon>Agaricomycetes</taxon>
        <taxon>Agaricomycetidae</taxon>
        <taxon>Jaapiales</taxon>
        <taxon>Jaapiaceae</taxon>
        <taxon>Jaapia</taxon>
    </lineage>
</organism>
<proteinExistence type="predicted"/>
<dbReference type="AlphaFoldDB" id="A0A067PR30"/>
<dbReference type="EMBL" id="KL197732">
    <property type="protein sequence ID" value="KDQ53767.1"/>
    <property type="molecule type" value="Genomic_DNA"/>
</dbReference>
<dbReference type="Proteomes" id="UP000027265">
    <property type="component" value="Unassembled WGS sequence"/>
</dbReference>
<sequence length="123" mass="13672">MATAFGVSRFTLRNRYLGLTKPHAVAHDNHKTQPCDVRCFGPLQKVWINRVEEVANDTDDGIQKHATVHEYMTLQKVAIKPGTVKAAFRKTGIAPFDTNIFTDANFAPSRTTSTKACPPPMFP</sequence>